<proteinExistence type="predicted"/>
<dbReference type="Pfam" id="PF02645">
    <property type="entry name" value="DegV"/>
    <property type="match status" value="1"/>
</dbReference>
<dbReference type="InterPro" id="IPR003797">
    <property type="entry name" value="DegV"/>
</dbReference>
<dbReference type="Proteomes" id="UP001477672">
    <property type="component" value="Unassembled WGS sequence"/>
</dbReference>
<evidence type="ECO:0000256" key="1">
    <source>
        <dbReference type="ARBA" id="ARBA00023121"/>
    </source>
</evidence>
<keyword evidence="3" id="KW-1185">Reference proteome</keyword>
<reference evidence="2 3" key="1">
    <citation type="submission" date="2024-03" db="EMBL/GenBank/DDBJ databases">
        <title>Human intestinal bacterial collection.</title>
        <authorList>
            <person name="Pauvert C."/>
            <person name="Hitch T.C.A."/>
            <person name="Clavel T."/>
        </authorList>
    </citation>
    <scope>NUCLEOTIDE SEQUENCE [LARGE SCALE GENOMIC DNA]</scope>
    <source>
        <strain evidence="2 3">CLA-JM-H11</strain>
    </source>
</reference>
<dbReference type="InterPro" id="IPR050270">
    <property type="entry name" value="DegV_domain_contain"/>
</dbReference>
<dbReference type="Gene3D" id="3.30.1180.10">
    <property type="match status" value="1"/>
</dbReference>
<dbReference type="InterPro" id="IPR043168">
    <property type="entry name" value="DegV_C"/>
</dbReference>
<organism evidence="2 3">
    <name type="scientific">Ruthenibacterium intestinale</name>
    <dbReference type="NCBI Taxonomy" id="3133163"/>
    <lineage>
        <taxon>Bacteria</taxon>
        <taxon>Bacillati</taxon>
        <taxon>Bacillota</taxon>
        <taxon>Clostridia</taxon>
        <taxon>Eubacteriales</taxon>
        <taxon>Oscillospiraceae</taxon>
        <taxon>Ruthenibacterium</taxon>
    </lineage>
</organism>
<dbReference type="EMBL" id="JBBMFA010000084">
    <property type="protein sequence ID" value="MEQ2520238.1"/>
    <property type="molecule type" value="Genomic_DNA"/>
</dbReference>
<keyword evidence="1" id="KW-0446">Lipid-binding</keyword>
<dbReference type="RefSeq" id="WP_349215712.1">
    <property type="nucleotide sequence ID" value="NZ_JBBMFA010000084.1"/>
</dbReference>
<protein>
    <submittedName>
        <fullName evidence="2">DegV family protein</fullName>
    </submittedName>
</protein>
<evidence type="ECO:0000313" key="3">
    <source>
        <dbReference type="Proteomes" id="UP001477672"/>
    </source>
</evidence>
<dbReference type="PROSITE" id="PS51482">
    <property type="entry name" value="DEGV"/>
    <property type="match status" value="1"/>
</dbReference>
<sequence>MRKVAVFTDSACDISPELQQKYGIDILPFYIAVDGKSYTEREDFTNEEYYEMLTKCEGIPVTSQITPMRFLEQFAHYDEQGYTDVLYVAINSTGSNTYQNAVFASRQYREEHPDSQLKFHIVDSHTYSMTYGWHVCQAARKLQNGADVRDVVEYLEEQFASMEVALSVYTLRFIKKSGRISAAAAFAGELLGLRPIISIIDGETATPAKVRGDLAVMPGLVKYVKGRIQPGTPYLVGGTDEENCKMLAKLCKKELGYGPETLFSLGAAVATNTGPDAVAVVFNGPKRR</sequence>
<dbReference type="PANTHER" id="PTHR33434">
    <property type="entry name" value="DEGV DOMAIN-CONTAINING PROTEIN DR_1986-RELATED"/>
    <property type="match status" value="1"/>
</dbReference>
<dbReference type="Gene3D" id="3.40.50.10170">
    <property type="match status" value="1"/>
</dbReference>
<name>A0ABV1GEW0_9FIRM</name>
<dbReference type="NCBIfam" id="TIGR00762">
    <property type="entry name" value="DegV"/>
    <property type="match status" value="1"/>
</dbReference>
<evidence type="ECO:0000313" key="2">
    <source>
        <dbReference type="EMBL" id="MEQ2520238.1"/>
    </source>
</evidence>
<dbReference type="PANTHER" id="PTHR33434:SF2">
    <property type="entry name" value="FATTY ACID-BINDING PROTEIN TM_1468"/>
    <property type="match status" value="1"/>
</dbReference>
<comment type="caution">
    <text evidence="2">The sequence shown here is derived from an EMBL/GenBank/DDBJ whole genome shotgun (WGS) entry which is preliminary data.</text>
</comment>
<accession>A0ABV1GEW0</accession>
<gene>
    <name evidence="2" type="ORF">WMO24_07325</name>
</gene>
<dbReference type="SUPFAM" id="SSF82549">
    <property type="entry name" value="DAK1/DegV-like"/>
    <property type="match status" value="1"/>
</dbReference>